<evidence type="ECO:0000313" key="10">
    <source>
        <dbReference type="EMBL" id="PEN17367.1"/>
    </source>
</evidence>
<dbReference type="GO" id="GO:0055129">
    <property type="term" value="P:L-proline biosynthetic process"/>
    <property type="evidence" value="ECO:0007669"/>
    <property type="project" value="UniProtKB-UniRule"/>
</dbReference>
<evidence type="ECO:0000256" key="3">
    <source>
        <dbReference type="ARBA" id="ARBA00023002"/>
    </source>
</evidence>
<dbReference type="InterPro" id="IPR028939">
    <property type="entry name" value="P5C_Rdtase_cat_N"/>
</dbReference>
<dbReference type="InterPro" id="IPR036291">
    <property type="entry name" value="NAD(P)-bd_dom_sf"/>
</dbReference>
<evidence type="ECO:0000256" key="6">
    <source>
        <dbReference type="NCBIfam" id="TIGR00112"/>
    </source>
</evidence>
<keyword evidence="3 5" id="KW-0560">Oxidoreductase</keyword>
<keyword evidence="11" id="KW-1185">Reference proteome</keyword>
<evidence type="ECO:0000256" key="2">
    <source>
        <dbReference type="ARBA" id="ARBA00022857"/>
    </source>
</evidence>
<gene>
    <name evidence="5" type="primary">proC</name>
    <name evidence="10" type="ORF">CRM92_05035</name>
</gene>
<comment type="catalytic activity">
    <reaction evidence="5">
        <text>L-proline + NAD(+) = (S)-1-pyrroline-5-carboxylate + NADH + 2 H(+)</text>
        <dbReference type="Rhea" id="RHEA:14105"/>
        <dbReference type="ChEBI" id="CHEBI:15378"/>
        <dbReference type="ChEBI" id="CHEBI:17388"/>
        <dbReference type="ChEBI" id="CHEBI:57540"/>
        <dbReference type="ChEBI" id="CHEBI:57945"/>
        <dbReference type="ChEBI" id="CHEBI:60039"/>
        <dbReference type="EC" id="1.5.1.2"/>
    </reaction>
</comment>
<evidence type="ECO:0000256" key="5">
    <source>
        <dbReference type="HAMAP-Rule" id="MF_01925"/>
    </source>
</evidence>
<dbReference type="SUPFAM" id="SSF48179">
    <property type="entry name" value="6-phosphogluconate dehydrogenase C-terminal domain-like"/>
    <property type="match status" value="1"/>
</dbReference>
<dbReference type="GO" id="GO:0005737">
    <property type="term" value="C:cytoplasm"/>
    <property type="evidence" value="ECO:0007669"/>
    <property type="project" value="UniProtKB-SubCell"/>
</dbReference>
<dbReference type="EMBL" id="PDEV01000001">
    <property type="protein sequence ID" value="PEN17367.1"/>
    <property type="molecule type" value="Genomic_DNA"/>
</dbReference>
<dbReference type="InterPro" id="IPR029036">
    <property type="entry name" value="P5CR_dimer"/>
</dbReference>
<dbReference type="Gene3D" id="3.40.50.720">
    <property type="entry name" value="NAD(P)-binding Rossmann-like Domain"/>
    <property type="match status" value="1"/>
</dbReference>
<evidence type="ECO:0000259" key="8">
    <source>
        <dbReference type="Pfam" id="PF03807"/>
    </source>
</evidence>
<evidence type="ECO:0000256" key="4">
    <source>
        <dbReference type="ARBA" id="ARBA00058118"/>
    </source>
</evidence>
<dbReference type="InterPro" id="IPR000304">
    <property type="entry name" value="Pyrroline-COOH_reductase"/>
</dbReference>
<dbReference type="GO" id="GO:0004735">
    <property type="term" value="F:pyrroline-5-carboxylate reductase activity"/>
    <property type="evidence" value="ECO:0007669"/>
    <property type="project" value="UniProtKB-UniRule"/>
</dbReference>
<keyword evidence="5" id="KW-0028">Amino-acid biosynthesis</keyword>
<feature type="binding site" evidence="7">
    <location>
        <begin position="8"/>
        <end position="13"/>
    </location>
    <ligand>
        <name>NADP(+)</name>
        <dbReference type="ChEBI" id="CHEBI:58349"/>
    </ligand>
</feature>
<dbReference type="UniPathway" id="UPA00098">
    <property type="reaction ID" value="UER00361"/>
</dbReference>
<dbReference type="SUPFAM" id="SSF51735">
    <property type="entry name" value="NAD(P)-binding Rossmann-fold domains"/>
    <property type="match status" value="1"/>
</dbReference>
<keyword evidence="5" id="KW-0641">Proline biosynthesis</keyword>
<dbReference type="AlphaFoldDB" id="A0A2A8D9B7"/>
<comment type="caution">
    <text evidence="10">The sequence shown here is derived from an EMBL/GenBank/DDBJ whole genome shotgun (WGS) entry which is preliminary data.</text>
</comment>
<dbReference type="HAMAP" id="MF_01925">
    <property type="entry name" value="P5C_reductase"/>
    <property type="match status" value="1"/>
</dbReference>
<comment type="function">
    <text evidence="4 5">Catalyzes the reduction of 1-pyrroline-5-carboxylate (PCA) to L-proline.</text>
</comment>
<evidence type="ECO:0000256" key="7">
    <source>
        <dbReference type="PIRSR" id="PIRSR000193-1"/>
    </source>
</evidence>
<accession>A0A2A8D9B7</accession>
<feature type="domain" description="Pyrroline-5-carboxylate reductase dimerisation" evidence="9">
    <location>
        <begin position="172"/>
        <end position="275"/>
    </location>
</feature>
<reference evidence="10" key="1">
    <citation type="submission" date="2017-10" db="EMBL/GenBank/DDBJ databases">
        <title>Kefir isolates.</title>
        <authorList>
            <person name="Kim Y."/>
            <person name="Blasche S."/>
        </authorList>
    </citation>
    <scope>NUCLEOTIDE SEQUENCE [LARGE SCALE GENOMIC DNA]</scope>
    <source>
        <strain evidence="10">OG2-2</strain>
    </source>
</reference>
<feature type="binding site" evidence="7">
    <location>
        <position position="67"/>
    </location>
    <ligand>
        <name>NADPH</name>
        <dbReference type="ChEBI" id="CHEBI:57783"/>
    </ligand>
</feature>
<dbReference type="Pfam" id="PF03807">
    <property type="entry name" value="F420_oxidored"/>
    <property type="match status" value="1"/>
</dbReference>
<keyword evidence="2 5" id="KW-0521">NADP</keyword>
<dbReference type="PANTHER" id="PTHR11645">
    <property type="entry name" value="PYRROLINE-5-CARBOXYLATE REDUCTASE"/>
    <property type="match status" value="1"/>
</dbReference>
<comment type="pathway">
    <text evidence="5">Amino-acid biosynthesis; L-proline biosynthesis; L-proline from L-glutamate 5-semialdehyde: step 1/1.</text>
</comment>
<name>A0A2A8D9B7_9MICC</name>
<evidence type="ECO:0000259" key="9">
    <source>
        <dbReference type="Pfam" id="PF14748"/>
    </source>
</evidence>
<dbReference type="NCBIfam" id="TIGR00112">
    <property type="entry name" value="proC"/>
    <property type="match status" value="1"/>
</dbReference>
<dbReference type="FunFam" id="1.10.3730.10:FF:000001">
    <property type="entry name" value="Pyrroline-5-carboxylate reductase"/>
    <property type="match status" value="1"/>
</dbReference>
<feature type="domain" description="Pyrroline-5-carboxylate reductase catalytic N-terminal" evidence="8">
    <location>
        <begin position="5"/>
        <end position="109"/>
    </location>
</feature>
<proteinExistence type="inferred from homology"/>
<dbReference type="PIRSF" id="PIRSF000193">
    <property type="entry name" value="Pyrrol-5-carb_rd"/>
    <property type="match status" value="1"/>
</dbReference>
<dbReference type="Pfam" id="PF14748">
    <property type="entry name" value="P5CR_dimer"/>
    <property type="match status" value="1"/>
</dbReference>
<dbReference type="RefSeq" id="WP_098042498.1">
    <property type="nucleotide sequence ID" value="NZ_CAURLQ010000010.1"/>
</dbReference>
<sequence>MTEHIAFLGTGSMNGSIAAGLIAGGYPAEAIRATVRSKNSIDRLRHQLGPKGRDAVVIGCELKPEANREAVSGASVVLLGVKPYGIVELAREISPDLTSDALVISVAAGVTLDTLQKALPAGQPVIRCMPNTPASVGKGVLAISVSETVTEKQIALAEKILETVGMVVQVREDQMDAVTAVSGSGPAYGFLLAETMASAGVKLGLDEETAQRLASATIAGAGYLLDSNPDAAALRKAVTSPNGTTERAINTFIDKGLFDLTEDAMRACAARSAELSEQYTAD</sequence>
<evidence type="ECO:0000256" key="1">
    <source>
        <dbReference type="ARBA" id="ARBA00005525"/>
    </source>
</evidence>
<comment type="subcellular location">
    <subcellularLocation>
        <location evidence="5">Cytoplasm</location>
    </subcellularLocation>
</comment>
<comment type="catalytic activity">
    <reaction evidence="5">
        <text>L-proline + NADP(+) = (S)-1-pyrroline-5-carboxylate + NADPH + 2 H(+)</text>
        <dbReference type="Rhea" id="RHEA:14109"/>
        <dbReference type="ChEBI" id="CHEBI:15378"/>
        <dbReference type="ChEBI" id="CHEBI:17388"/>
        <dbReference type="ChEBI" id="CHEBI:57783"/>
        <dbReference type="ChEBI" id="CHEBI:58349"/>
        <dbReference type="ChEBI" id="CHEBI:60039"/>
        <dbReference type="EC" id="1.5.1.2"/>
    </reaction>
</comment>
<organism evidence="10 11">
    <name type="scientific">Rothia dentocariosa</name>
    <dbReference type="NCBI Taxonomy" id="2047"/>
    <lineage>
        <taxon>Bacteria</taxon>
        <taxon>Bacillati</taxon>
        <taxon>Actinomycetota</taxon>
        <taxon>Actinomycetes</taxon>
        <taxon>Micrococcales</taxon>
        <taxon>Micrococcaceae</taxon>
        <taxon>Rothia</taxon>
    </lineage>
</organism>
<dbReference type="EC" id="1.5.1.2" evidence="5 6"/>
<dbReference type="PANTHER" id="PTHR11645:SF0">
    <property type="entry name" value="PYRROLINE-5-CARBOXYLATE REDUCTASE 3"/>
    <property type="match status" value="1"/>
</dbReference>
<comment type="similarity">
    <text evidence="1 5">Belongs to the pyrroline-5-carboxylate reductase family.</text>
</comment>
<dbReference type="InterPro" id="IPR008927">
    <property type="entry name" value="6-PGluconate_DH-like_C_sf"/>
</dbReference>
<protein>
    <recommendedName>
        <fullName evidence="5 6">Pyrroline-5-carboxylate reductase</fullName>
        <shortName evidence="5">P5C reductase</shortName>
        <shortName evidence="5">P5CR</shortName>
        <ecNumber evidence="5 6">1.5.1.2</ecNumber>
    </recommendedName>
    <alternativeName>
        <fullName evidence="5">PCA reductase</fullName>
    </alternativeName>
</protein>
<dbReference type="Gene3D" id="1.10.3730.10">
    <property type="entry name" value="ProC C-terminal domain-like"/>
    <property type="match status" value="1"/>
</dbReference>
<evidence type="ECO:0000313" key="11">
    <source>
        <dbReference type="Proteomes" id="UP000219947"/>
    </source>
</evidence>
<keyword evidence="5" id="KW-0963">Cytoplasm</keyword>
<dbReference type="Proteomes" id="UP000219947">
    <property type="component" value="Unassembled WGS sequence"/>
</dbReference>